<evidence type="ECO:0000256" key="4">
    <source>
        <dbReference type="ARBA" id="ARBA00022692"/>
    </source>
</evidence>
<evidence type="ECO:0000313" key="12">
    <source>
        <dbReference type="Proteomes" id="UP000325957"/>
    </source>
</evidence>
<dbReference type="PANTHER" id="PTHR37820:SF1">
    <property type="entry name" value="CELL DIVISION PROTEIN FTSQ"/>
    <property type="match status" value="1"/>
</dbReference>
<evidence type="ECO:0000256" key="1">
    <source>
        <dbReference type="ARBA" id="ARBA00004370"/>
    </source>
</evidence>
<evidence type="ECO:0000256" key="5">
    <source>
        <dbReference type="ARBA" id="ARBA00022989"/>
    </source>
</evidence>
<comment type="caution">
    <text evidence="11">The sequence shown here is derived from an EMBL/GenBank/DDBJ whole genome shotgun (WGS) entry which is preliminary data.</text>
</comment>
<evidence type="ECO:0000259" key="10">
    <source>
        <dbReference type="PROSITE" id="PS51779"/>
    </source>
</evidence>
<dbReference type="PROSITE" id="PS51779">
    <property type="entry name" value="POTRA"/>
    <property type="match status" value="1"/>
</dbReference>
<feature type="domain" description="POTRA" evidence="10">
    <location>
        <begin position="138"/>
        <end position="206"/>
    </location>
</feature>
<dbReference type="InterPro" id="IPR005548">
    <property type="entry name" value="Cell_div_FtsQ/DivIB_C"/>
</dbReference>
<proteinExistence type="predicted"/>
<evidence type="ECO:0000313" key="11">
    <source>
        <dbReference type="EMBL" id="KAA9394421.1"/>
    </source>
</evidence>
<dbReference type="EMBL" id="SZWF01000006">
    <property type="protein sequence ID" value="KAA9394421.1"/>
    <property type="molecule type" value="Genomic_DNA"/>
</dbReference>
<evidence type="ECO:0000256" key="3">
    <source>
        <dbReference type="ARBA" id="ARBA00022618"/>
    </source>
</evidence>
<keyword evidence="7" id="KW-0131">Cell cycle</keyword>
<dbReference type="PANTHER" id="PTHR37820">
    <property type="entry name" value="CELL DIVISION PROTEIN DIVIB"/>
    <property type="match status" value="1"/>
</dbReference>
<feature type="compositionally biased region" description="Basic and acidic residues" evidence="8">
    <location>
        <begin position="31"/>
        <end position="50"/>
    </location>
</feature>
<keyword evidence="4 9" id="KW-0812">Transmembrane</keyword>
<dbReference type="AlphaFoldDB" id="A0A5J5L0B8"/>
<keyword evidence="12" id="KW-1185">Reference proteome</keyword>
<evidence type="ECO:0000256" key="6">
    <source>
        <dbReference type="ARBA" id="ARBA00023136"/>
    </source>
</evidence>
<dbReference type="GO" id="GO:0051301">
    <property type="term" value="P:cell division"/>
    <property type="evidence" value="ECO:0007669"/>
    <property type="project" value="UniProtKB-KW"/>
</dbReference>
<accession>A0A5J5L0B8</accession>
<keyword evidence="5 9" id="KW-1133">Transmembrane helix</keyword>
<organism evidence="11 12">
    <name type="scientific">Kocuria coralli</name>
    <dbReference type="NCBI Taxonomy" id="1461025"/>
    <lineage>
        <taxon>Bacteria</taxon>
        <taxon>Bacillati</taxon>
        <taxon>Actinomycetota</taxon>
        <taxon>Actinomycetes</taxon>
        <taxon>Micrococcales</taxon>
        <taxon>Micrococcaceae</taxon>
        <taxon>Kocuria</taxon>
    </lineage>
</organism>
<dbReference type="Pfam" id="PF03799">
    <property type="entry name" value="FtsQ_DivIB_C"/>
    <property type="match status" value="1"/>
</dbReference>
<keyword evidence="6 9" id="KW-0472">Membrane</keyword>
<keyword evidence="3" id="KW-0132">Cell division</keyword>
<dbReference type="RefSeq" id="WP_158033445.1">
    <property type="nucleotide sequence ID" value="NZ_ML708615.1"/>
</dbReference>
<sequence length="335" mass="35740">MPRSQRPHQPRPGGRRPAAEEAPEPAGTGTHSEHGTEHVSDPEGRSEPVKVKVNNGSKVSELDGDRYETVPTGGGKFSAWRRKVQVQSGKGPSNRKRGGALTPEARKARRRRRGLTGAVVGLVLVVALVWAIFFSPLLAVRTIDVQGAQLTDEQEVRAQLSRFEGVPMTRISEGQVMDSVGSLPQVRSVHVMTMPDNRLVVQLVERVPVAAVLDGDSWSLVDQEGTVLRTVTDEEDLEVPVVEGGPDVLGTDDFATVAQVLSTLPAGLLEQVGSARAESDSTVELELDGGITVRWGDGTQGGLKAEVLAQLVDAAEQTGPVGVYDVSSPEHPVLD</sequence>
<feature type="region of interest" description="Disordered" evidence="8">
    <location>
        <begin position="1"/>
        <end position="112"/>
    </location>
</feature>
<dbReference type="OrthoDB" id="4793367at2"/>
<gene>
    <name evidence="11" type="ORF">FCK90_06220</name>
</gene>
<reference evidence="11 12" key="1">
    <citation type="submission" date="2019-05" db="EMBL/GenBank/DDBJ databases">
        <title>Kocuria coralli sp. nov., a novel actinobacterium isolated from coral reef seawater.</title>
        <authorList>
            <person name="Li J."/>
        </authorList>
    </citation>
    <scope>NUCLEOTIDE SEQUENCE [LARGE SCALE GENOMIC DNA]</scope>
    <source>
        <strain evidence="11 12">SCSIO 13007</strain>
    </source>
</reference>
<dbReference type="Proteomes" id="UP000325957">
    <property type="component" value="Unassembled WGS sequence"/>
</dbReference>
<feature type="transmembrane region" description="Helical" evidence="9">
    <location>
        <begin position="115"/>
        <end position="139"/>
    </location>
</feature>
<dbReference type="InterPro" id="IPR013685">
    <property type="entry name" value="POTRA_FtsQ_type"/>
</dbReference>
<keyword evidence="2" id="KW-1003">Cell membrane</keyword>
<evidence type="ECO:0000256" key="2">
    <source>
        <dbReference type="ARBA" id="ARBA00022475"/>
    </source>
</evidence>
<dbReference type="InterPro" id="IPR050487">
    <property type="entry name" value="FtsQ_DivIB"/>
</dbReference>
<evidence type="ECO:0000256" key="8">
    <source>
        <dbReference type="SAM" id="MobiDB-lite"/>
    </source>
</evidence>
<evidence type="ECO:0000256" key="7">
    <source>
        <dbReference type="ARBA" id="ARBA00023306"/>
    </source>
</evidence>
<evidence type="ECO:0000256" key="9">
    <source>
        <dbReference type="SAM" id="Phobius"/>
    </source>
</evidence>
<dbReference type="Gene3D" id="3.10.20.310">
    <property type="entry name" value="membrane protein fhac"/>
    <property type="match status" value="1"/>
</dbReference>
<dbReference type="GO" id="GO:0005886">
    <property type="term" value="C:plasma membrane"/>
    <property type="evidence" value="ECO:0007669"/>
    <property type="project" value="TreeGrafter"/>
</dbReference>
<dbReference type="Pfam" id="PF08478">
    <property type="entry name" value="POTRA_1"/>
    <property type="match status" value="1"/>
</dbReference>
<dbReference type="InterPro" id="IPR034746">
    <property type="entry name" value="POTRA"/>
</dbReference>
<comment type="subcellular location">
    <subcellularLocation>
        <location evidence="1">Membrane</location>
    </subcellularLocation>
</comment>
<name>A0A5J5L0B8_9MICC</name>
<protein>
    <submittedName>
        <fullName evidence="11">FtsQ-type POTRA domain-containing protein</fullName>
    </submittedName>
</protein>